<feature type="region of interest" description="Disordered" evidence="1">
    <location>
        <begin position="175"/>
        <end position="213"/>
    </location>
</feature>
<proteinExistence type="predicted"/>
<dbReference type="Proteomes" id="UP000266841">
    <property type="component" value="Unassembled WGS sequence"/>
</dbReference>
<evidence type="ECO:0000313" key="3">
    <source>
        <dbReference type="Proteomes" id="UP000266841"/>
    </source>
</evidence>
<feature type="compositionally biased region" description="Basic and acidic residues" evidence="1">
    <location>
        <begin position="406"/>
        <end position="419"/>
    </location>
</feature>
<feature type="region of interest" description="Disordered" evidence="1">
    <location>
        <begin position="442"/>
        <end position="511"/>
    </location>
</feature>
<evidence type="ECO:0000256" key="1">
    <source>
        <dbReference type="SAM" id="MobiDB-lite"/>
    </source>
</evidence>
<feature type="compositionally biased region" description="Polar residues" evidence="1">
    <location>
        <begin position="421"/>
        <end position="430"/>
    </location>
</feature>
<feature type="compositionally biased region" description="Basic and acidic residues" evidence="1">
    <location>
        <begin position="8"/>
        <end position="17"/>
    </location>
</feature>
<keyword evidence="3" id="KW-1185">Reference proteome</keyword>
<feature type="compositionally biased region" description="Basic and acidic residues" evidence="1">
    <location>
        <begin position="179"/>
        <end position="190"/>
    </location>
</feature>
<reference evidence="2 3" key="1">
    <citation type="journal article" date="2012" name="Genome Biol.">
        <title>Genome and low-iron response of an oceanic diatom adapted to chronic iron limitation.</title>
        <authorList>
            <person name="Lommer M."/>
            <person name="Specht M."/>
            <person name="Roy A.S."/>
            <person name="Kraemer L."/>
            <person name="Andreson R."/>
            <person name="Gutowska M.A."/>
            <person name="Wolf J."/>
            <person name="Bergner S.V."/>
            <person name="Schilhabel M.B."/>
            <person name="Klostermeier U.C."/>
            <person name="Beiko R.G."/>
            <person name="Rosenstiel P."/>
            <person name="Hippler M."/>
            <person name="Laroche J."/>
        </authorList>
    </citation>
    <scope>NUCLEOTIDE SEQUENCE [LARGE SCALE GENOMIC DNA]</scope>
    <source>
        <strain evidence="2 3">CCMP1005</strain>
    </source>
</reference>
<accession>K0SEL7</accession>
<gene>
    <name evidence="2" type="ORF">THAOC_15897</name>
</gene>
<sequence length="1136" mass="126057">MLTNWLDKNGKKSKSSDPGRVANDADCIICVWSTDSFQSFPRVMAFHFEAVKFLDQIDCDGEDCYREQSTDNTNRIEIRFWTKKTSDFVAILQTVKEIFSGKSPHHKVTSVDCVRRESTKAKMRLGLGGESKSTVALSAMYAFEAYLELNHFGENVTDSENNAKGIVPETAFGFTGNDNDIRNDGNDRHNDKHRKMGESVLDESEPKPKPCIGPCVEKRKSPWPLLAVHSTHGVRSPRSAECDLDFDLQREGGCELDSALPLAGQRGHCPLTNYSVKVCTATVGSIIGQQTDIHELLSLLNQQCPVACWIIPLGEEVPGCVGTLKELGDCDRVLGHIAKHCLDVVGEVYVRHAGDRGFTKVSRQDLKIYRVHPGVPMEITIPAFDDVDVNGDSAGGSAGCNVNPLESRKSPMGERRRPCSDSYSTESPTIVGSTIGSNSFVCQTSPSPSHSSQSHKAEMCCDKIGPPQNTEETGACKDPGPDRGWPDKESSQDSSDLQVPAESLTNHGNVQGGGVHAVSAQVIGTPVRTPGLAGTSGPTLTPVGASGLPVGDAGLCDTKAESESEQMEIGPNTHVHDEVGTSRLPDRGGLCAAGLCDAGLSDAEAESDSEQMEIVMDTHGLLGATKSLLIGRMMDEFHGRPGWMLNLENGDMDGMKFRTRDLALFNQELEHIKRVKKKRSLLYAHCNISNQQLQRRQLDEKLSAKIEEKELDDYARGYMSDDELSQWRYCSIKTDAFGTELDVDYPVVHSLPFVGCRSKDELCSHMSRVHKSHLAWLRRMKKISHRRVSGLSRMYASDRYLSGEMEGLFHAAMGRPILRMIMENLGVEEDEFECEELKVEKVLSADTLERLYELFIHKINKFPIRESTGLWPVDTLMRCQEFLEEEYIGQRECYNQWHRARCAVIQFVNNLWNWTDEGVHMLNQFEHVYRESNGLPKARTKIVLGGTKEPRSSISSAEDESESQHRCDSQTTEEVYSSSLGSYMDPAEKLELERKYRSYCAHTYDDSSCREDDDYNNMDSCSSGDFSCRNDYSCGRKDDDTVSNQLLVSSRMSLHDNDGTACGNIGDINEHKSESSDEEGSSEESEEESESSNKSESSESSSSSSGLSDLSVQVSRRRKRKACCARKIILEDSDGE</sequence>
<dbReference type="EMBL" id="AGNL01018248">
    <property type="protein sequence ID" value="EJK63439.1"/>
    <property type="molecule type" value="Genomic_DNA"/>
</dbReference>
<feature type="compositionally biased region" description="Low complexity" evidence="1">
    <location>
        <begin position="1098"/>
        <end position="1111"/>
    </location>
</feature>
<feature type="compositionally biased region" description="Acidic residues" evidence="1">
    <location>
        <begin position="1076"/>
        <end position="1090"/>
    </location>
</feature>
<feature type="compositionally biased region" description="Polar residues" evidence="1">
    <location>
        <begin position="492"/>
        <end position="509"/>
    </location>
</feature>
<evidence type="ECO:0000313" key="2">
    <source>
        <dbReference type="EMBL" id="EJK63439.1"/>
    </source>
</evidence>
<feature type="compositionally biased region" description="Low complexity" evidence="1">
    <location>
        <begin position="445"/>
        <end position="454"/>
    </location>
</feature>
<feature type="region of interest" description="Disordered" evidence="1">
    <location>
        <begin position="1058"/>
        <end position="1121"/>
    </location>
</feature>
<comment type="caution">
    <text evidence="2">The sequence shown here is derived from an EMBL/GenBank/DDBJ whole genome shotgun (WGS) entry which is preliminary data.</text>
</comment>
<protein>
    <submittedName>
        <fullName evidence="2">Uncharacterized protein</fullName>
    </submittedName>
</protein>
<feature type="region of interest" description="Disordered" evidence="1">
    <location>
        <begin position="1"/>
        <end position="20"/>
    </location>
</feature>
<organism evidence="2 3">
    <name type="scientific">Thalassiosira oceanica</name>
    <name type="common">Marine diatom</name>
    <dbReference type="NCBI Taxonomy" id="159749"/>
    <lineage>
        <taxon>Eukaryota</taxon>
        <taxon>Sar</taxon>
        <taxon>Stramenopiles</taxon>
        <taxon>Ochrophyta</taxon>
        <taxon>Bacillariophyta</taxon>
        <taxon>Coscinodiscophyceae</taxon>
        <taxon>Thalassiosirophycidae</taxon>
        <taxon>Thalassiosirales</taxon>
        <taxon>Thalassiosiraceae</taxon>
        <taxon>Thalassiosira</taxon>
    </lineage>
</organism>
<feature type="region of interest" description="Disordered" evidence="1">
    <location>
        <begin position="946"/>
        <end position="970"/>
    </location>
</feature>
<feature type="compositionally biased region" description="Basic and acidic residues" evidence="1">
    <location>
        <begin position="479"/>
        <end position="491"/>
    </location>
</feature>
<dbReference type="AlphaFoldDB" id="K0SEL7"/>
<feature type="region of interest" description="Disordered" evidence="1">
    <location>
        <begin position="395"/>
        <end position="430"/>
    </location>
</feature>
<name>K0SEL7_THAOC</name>